<sequence>MRTRFAVVGGGVIARQHGLVLHQLAEEAELVAVVDVVADRARELAAERGGRPFTSLEEALRSTPVDVVVVCTPTGLHGEVAREALAAGKHVLVEKPAETTVERIDELIAARDRAGTLVGVVSQHRFDPSARIVLDAVRAGEFGRITSAVANVDWWRGQTYYDSGQWRGTWALDGGGALMNQGVHTVDLLVAALGEPVEVSGFTGTLAHERIEVEDVAVGVVRFASGALATVHASTSVYPGLSTRLQVHGDRGSAVVEDDRLVYFHGTPPGQEAPEAFMGGRGAANQVQRFAGPDGSLPAPVVSVAGAMPDAHLDQYRDFLAALRGEGTVRVGLEENRRAVAVITGLYESQRTGRPVPLAPVPVA</sequence>
<name>A0A7Y9J0N5_9ACTN</name>
<dbReference type="SUPFAM" id="SSF51735">
    <property type="entry name" value="NAD(P)-binding Rossmann-fold domains"/>
    <property type="match status" value="1"/>
</dbReference>
<feature type="domain" description="GFO/IDH/MocA-like oxidoreductase" evidence="2">
    <location>
        <begin position="135"/>
        <end position="254"/>
    </location>
</feature>
<dbReference type="PANTHER" id="PTHR43249:SF1">
    <property type="entry name" value="D-GLUCOSIDE 3-DEHYDROGENASE"/>
    <property type="match status" value="1"/>
</dbReference>
<proteinExistence type="predicted"/>
<dbReference type="SUPFAM" id="SSF55347">
    <property type="entry name" value="Glyceraldehyde-3-phosphate dehydrogenase-like, C-terminal domain"/>
    <property type="match status" value="1"/>
</dbReference>
<dbReference type="EMBL" id="JACCBB010000001">
    <property type="protein sequence ID" value="NYD22373.1"/>
    <property type="molecule type" value="Genomic_DNA"/>
</dbReference>
<evidence type="ECO:0000259" key="2">
    <source>
        <dbReference type="Pfam" id="PF22725"/>
    </source>
</evidence>
<dbReference type="Gene3D" id="3.30.360.10">
    <property type="entry name" value="Dihydrodipicolinate Reductase, domain 2"/>
    <property type="match status" value="1"/>
</dbReference>
<feature type="domain" description="Gfo/Idh/MocA-like oxidoreductase N-terminal" evidence="1">
    <location>
        <begin position="4"/>
        <end position="120"/>
    </location>
</feature>
<dbReference type="Gene3D" id="3.40.50.720">
    <property type="entry name" value="NAD(P)-binding Rossmann-like Domain"/>
    <property type="match status" value="1"/>
</dbReference>
<accession>A0A7Y9J0N5</accession>
<dbReference type="Pfam" id="PF22725">
    <property type="entry name" value="GFO_IDH_MocA_C3"/>
    <property type="match status" value="1"/>
</dbReference>
<organism evidence="3 4">
    <name type="scientific">Kineococcus aurantiacus</name>
    <dbReference type="NCBI Taxonomy" id="37633"/>
    <lineage>
        <taxon>Bacteria</taxon>
        <taxon>Bacillati</taxon>
        <taxon>Actinomycetota</taxon>
        <taxon>Actinomycetes</taxon>
        <taxon>Kineosporiales</taxon>
        <taxon>Kineosporiaceae</taxon>
        <taxon>Kineococcus</taxon>
    </lineage>
</organism>
<dbReference type="Proteomes" id="UP000521922">
    <property type="component" value="Unassembled WGS sequence"/>
</dbReference>
<dbReference type="PANTHER" id="PTHR43249">
    <property type="entry name" value="UDP-N-ACETYL-2-AMINO-2-DEOXY-D-GLUCURONATE OXIDASE"/>
    <property type="match status" value="1"/>
</dbReference>
<dbReference type="InterPro" id="IPR052515">
    <property type="entry name" value="Gfo/Idh/MocA_Oxidoreductase"/>
</dbReference>
<dbReference type="InterPro" id="IPR055170">
    <property type="entry name" value="GFO_IDH_MocA-like_dom"/>
</dbReference>
<dbReference type="AlphaFoldDB" id="A0A7Y9J0N5"/>
<dbReference type="RefSeq" id="WP_179751303.1">
    <property type="nucleotide sequence ID" value="NZ_BAAAGN010000022.1"/>
</dbReference>
<evidence type="ECO:0000259" key="1">
    <source>
        <dbReference type="Pfam" id="PF01408"/>
    </source>
</evidence>
<gene>
    <name evidence="3" type="ORF">BJ968_001913</name>
</gene>
<dbReference type="GO" id="GO:0000166">
    <property type="term" value="F:nucleotide binding"/>
    <property type="evidence" value="ECO:0007669"/>
    <property type="project" value="InterPro"/>
</dbReference>
<dbReference type="Pfam" id="PF01408">
    <property type="entry name" value="GFO_IDH_MocA"/>
    <property type="match status" value="1"/>
</dbReference>
<comment type="caution">
    <text evidence="3">The sequence shown here is derived from an EMBL/GenBank/DDBJ whole genome shotgun (WGS) entry which is preliminary data.</text>
</comment>
<dbReference type="InterPro" id="IPR000683">
    <property type="entry name" value="Gfo/Idh/MocA-like_OxRdtase_N"/>
</dbReference>
<keyword evidence="4" id="KW-1185">Reference proteome</keyword>
<reference evidence="3 4" key="1">
    <citation type="submission" date="2020-07" db="EMBL/GenBank/DDBJ databases">
        <title>Sequencing the genomes of 1000 actinobacteria strains.</title>
        <authorList>
            <person name="Klenk H.-P."/>
        </authorList>
    </citation>
    <scope>NUCLEOTIDE SEQUENCE [LARGE SCALE GENOMIC DNA]</scope>
    <source>
        <strain evidence="3 4">DSM 7487</strain>
    </source>
</reference>
<evidence type="ECO:0000313" key="3">
    <source>
        <dbReference type="EMBL" id="NYD22373.1"/>
    </source>
</evidence>
<evidence type="ECO:0000313" key="4">
    <source>
        <dbReference type="Proteomes" id="UP000521922"/>
    </source>
</evidence>
<dbReference type="InterPro" id="IPR036291">
    <property type="entry name" value="NAD(P)-bd_dom_sf"/>
</dbReference>
<protein>
    <submittedName>
        <fullName evidence="3">Putative dehydrogenase</fullName>
    </submittedName>
</protein>